<dbReference type="RefSeq" id="WP_369223872.1">
    <property type="nucleotide sequence ID" value="NZ_CP163441.1"/>
</dbReference>
<sequence>MSTQASVTSDIDIQPAGRGPNAPAGLRGSVGRRPLTWFFSLAYLLSWLAWTPYVLSENGLGVLHFSFPGAGGTSELLGVLPGAYLGPITSAFLVTAGSEGRAGLRAWVGRMTKLRVGWRWYAAVLLSVPAALVLTSSALAGRGPVLPSAAVLAAYLPGLVVQMVTTGLAEEPGWREFAMPRLQRRHGPVAGTLVLGPLWGAWHLPLFLTEWGDWMGGSWTGPVEFIATAMAISFVMTWVFNRTGESLPLAMLLHTSVNNFLSLAWSSMFPSLSQGTAAHAILLSFTVAALVLLVTTRGRFGCPPSPAAGGQPGATD</sequence>
<accession>A0AB39QR35</accession>
<feature type="region of interest" description="Disordered" evidence="1">
    <location>
        <begin position="1"/>
        <end position="25"/>
    </location>
</feature>
<dbReference type="InterPro" id="IPR042150">
    <property type="entry name" value="MmRce1-like"/>
</dbReference>
<dbReference type="PANTHER" id="PTHR35797">
    <property type="entry name" value="PROTEASE-RELATED"/>
    <property type="match status" value="1"/>
</dbReference>
<dbReference type="InterPro" id="IPR003675">
    <property type="entry name" value="Rce1/LyrA-like_dom"/>
</dbReference>
<evidence type="ECO:0000313" key="4">
    <source>
        <dbReference type="EMBL" id="XDQ45136.1"/>
    </source>
</evidence>
<proteinExistence type="predicted"/>
<dbReference type="EC" id="3.4.-.-" evidence="4"/>
<evidence type="ECO:0000256" key="2">
    <source>
        <dbReference type="SAM" id="Phobius"/>
    </source>
</evidence>
<feature type="transmembrane region" description="Helical" evidence="2">
    <location>
        <begin position="35"/>
        <end position="56"/>
    </location>
</feature>
<dbReference type="PANTHER" id="PTHR35797:SF1">
    <property type="entry name" value="PROTEASE"/>
    <property type="match status" value="1"/>
</dbReference>
<feature type="transmembrane region" description="Helical" evidence="2">
    <location>
        <begin position="219"/>
        <end position="240"/>
    </location>
</feature>
<dbReference type="Pfam" id="PF02517">
    <property type="entry name" value="Rce1-like"/>
    <property type="match status" value="1"/>
</dbReference>
<dbReference type="AlphaFoldDB" id="A0AB39QR35"/>
<keyword evidence="2" id="KW-1133">Transmembrane helix</keyword>
<keyword evidence="2" id="KW-0812">Transmembrane</keyword>
<feature type="domain" description="CAAX prenyl protease 2/Lysostaphin resistance protein A-like" evidence="3">
    <location>
        <begin position="156"/>
        <end position="258"/>
    </location>
</feature>
<feature type="transmembrane region" description="Helical" evidence="2">
    <location>
        <begin position="277"/>
        <end position="295"/>
    </location>
</feature>
<feature type="transmembrane region" description="Helical" evidence="2">
    <location>
        <begin position="118"/>
        <end position="139"/>
    </location>
</feature>
<feature type="transmembrane region" description="Helical" evidence="2">
    <location>
        <begin position="76"/>
        <end position="97"/>
    </location>
</feature>
<keyword evidence="4" id="KW-0378">Hydrolase</keyword>
<feature type="transmembrane region" description="Helical" evidence="2">
    <location>
        <begin position="189"/>
        <end position="207"/>
    </location>
</feature>
<protein>
    <submittedName>
        <fullName evidence="4">CPBP family intramembrane glutamic endopeptidase</fullName>
        <ecNumber evidence="4">3.4.-.-</ecNumber>
    </submittedName>
</protein>
<keyword evidence="2" id="KW-0472">Membrane</keyword>
<dbReference type="EMBL" id="CP163441">
    <property type="protein sequence ID" value="XDQ45136.1"/>
    <property type="molecule type" value="Genomic_DNA"/>
</dbReference>
<feature type="transmembrane region" description="Helical" evidence="2">
    <location>
        <begin position="247"/>
        <end position="265"/>
    </location>
</feature>
<name>A0AB39QR35_9ACTN</name>
<evidence type="ECO:0000256" key="1">
    <source>
        <dbReference type="SAM" id="MobiDB-lite"/>
    </source>
</evidence>
<dbReference type="GO" id="GO:0004175">
    <property type="term" value="F:endopeptidase activity"/>
    <property type="evidence" value="ECO:0007669"/>
    <property type="project" value="UniProtKB-ARBA"/>
</dbReference>
<feature type="transmembrane region" description="Helical" evidence="2">
    <location>
        <begin position="145"/>
        <end position="168"/>
    </location>
</feature>
<dbReference type="GO" id="GO:0080120">
    <property type="term" value="P:CAAX-box protein maturation"/>
    <property type="evidence" value="ECO:0007669"/>
    <property type="project" value="UniProtKB-ARBA"/>
</dbReference>
<evidence type="ECO:0000259" key="3">
    <source>
        <dbReference type="Pfam" id="PF02517"/>
    </source>
</evidence>
<feature type="compositionally biased region" description="Polar residues" evidence="1">
    <location>
        <begin position="1"/>
        <end position="11"/>
    </location>
</feature>
<gene>
    <name evidence="4" type="ORF">AB5J52_24360</name>
</gene>
<reference evidence="4" key="1">
    <citation type="submission" date="2024-07" db="EMBL/GenBank/DDBJ databases">
        <authorList>
            <person name="Yu S.T."/>
        </authorList>
    </citation>
    <scope>NUCLEOTIDE SEQUENCE</scope>
    <source>
        <strain evidence="4">R39</strain>
    </source>
</reference>
<organism evidence="4">
    <name type="scientific">Streptomyces sp. R39</name>
    <dbReference type="NCBI Taxonomy" id="3238631"/>
    <lineage>
        <taxon>Bacteria</taxon>
        <taxon>Bacillati</taxon>
        <taxon>Actinomycetota</taxon>
        <taxon>Actinomycetes</taxon>
        <taxon>Kitasatosporales</taxon>
        <taxon>Streptomycetaceae</taxon>
        <taxon>Streptomyces</taxon>
    </lineage>
</organism>